<keyword evidence="10" id="KW-1185">Reference proteome</keyword>
<feature type="domain" description="M23ase beta-sheet core" evidence="8">
    <location>
        <begin position="387"/>
        <end position="489"/>
    </location>
</feature>
<evidence type="ECO:0000259" key="8">
    <source>
        <dbReference type="Pfam" id="PF01551"/>
    </source>
</evidence>
<reference evidence="9 10" key="1">
    <citation type="submission" date="2016-01" db="EMBL/GenBank/DDBJ databases">
        <authorList>
            <person name="Regsiter A."/>
            <person name="william w."/>
        </authorList>
    </citation>
    <scope>NUCLEOTIDE SEQUENCE [LARGE SCALE GENOMIC DNA]</scope>
    <source>
        <strain evidence="9 10">CFBP 5494</strain>
    </source>
</reference>
<feature type="coiled-coil region" evidence="7">
    <location>
        <begin position="90"/>
        <end position="166"/>
    </location>
</feature>
<organism evidence="9 10">
    <name type="scientific">Agrobacterium genomosp. 2 str. CFBP 5494</name>
    <dbReference type="NCBI Taxonomy" id="1183436"/>
    <lineage>
        <taxon>Bacteria</taxon>
        <taxon>Pseudomonadati</taxon>
        <taxon>Pseudomonadota</taxon>
        <taxon>Alphaproteobacteria</taxon>
        <taxon>Hyphomicrobiales</taxon>
        <taxon>Rhizobiaceae</taxon>
        <taxon>Rhizobium/Agrobacterium group</taxon>
        <taxon>Agrobacterium</taxon>
        <taxon>Agrobacterium tumefaciens complex</taxon>
    </lineage>
</organism>
<proteinExistence type="predicted"/>
<dbReference type="EMBL" id="FBVY01000001">
    <property type="protein sequence ID" value="CUW84397.1"/>
    <property type="molecule type" value="Genomic_DNA"/>
</dbReference>
<dbReference type="InterPro" id="IPR011055">
    <property type="entry name" value="Dup_hybrid_motif"/>
</dbReference>
<dbReference type="CDD" id="cd12797">
    <property type="entry name" value="M23_peptidase"/>
    <property type="match status" value="1"/>
</dbReference>
<keyword evidence="6" id="KW-0482">Metalloprotease</keyword>
<dbReference type="Proteomes" id="UP000191933">
    <property type="component" value="Unassembled WGS sequence"/>
</dbReference>
<dbReference type="GO" id="GO:0006508">
    <property type="term" value="P:proteolysis"/>
    <property type="evidence" value="ECO:0007669"/>
    <property type="project" value="UniProtKB-KW"/>
</dbReference>
<sequence>MKLGDTADMGMVVGRPLQASWKIAVKSLISALPASASKKVQMDKKSPGKRHAALAGAVLAAFVVGIGPTYSRDDAGAVPTENGDLSPDELQSLEKRRDQNRQDLEELVDSIGLSEDKTRKLEESIASLNQDSARIREELIASAARRKALETKISDGEDRLAKLSVREDGVKASLRERRGVLAEVLAALQRMGRNPPPALLVSPEDALASVRSAILLGAVVPGIRGETDKLVAALKELTDLRQAIAREKDDLTGMMTASLEEEKRLDLLIAENDRKNSQTAAELEAERKRSEELASKATSLEGLVSSLEGEITSVREAMEKARAEEQRLARLSEAEREKQRAAAEAGMPDKNRIAPAYPFASLKGKLEFPVAGEVLRRFGDADGTGHFSKGVVVASGPEAIVTAPADGFVVFAGDFRSYGRMVILNTGDGYHVVMTGMDNVRTRQGMFVFSGEPIASMGAKRVASAAALALETDRPTLYIEFRKDGVPVDSQPWWTAKNTGRAHNDS</sequence>
<comment type="caution">
    <text evidence="9">The sequence shown here is derived from an EMBL/GenBank/DDBJ whole genome shotgun (WGS) entry which is preliminary data.</text>
</comment>
<evidence type="ECO:0000313" key="9">
    <source>
        <dbReference type="EMBL" id="CUW84397.1"/>
    </source>
</evidence>
<feature type="coiled-coil region" evidence="7">
    <location>
        <begin position="280"/>
        <end position="344"/>
    </location>
</feature>
<evidence type="ECO:0000256" key="3">
    <source>
        <dbReference type="ARBA" id="ARBA00022723"/>
    </source>
</evidence>
<dbReference type="SUPFAM" id="SSF51261">
    <property type="entry name" value="Duplicated hybrid motif"/>
    <property type="match status" value="1"/>
</dbReference>
<keyword evidence="7" id="KW-0175">Coiled coil</keyword>
<evidence type="ECO:0000256" key="4">
    <source>
        <dbReference type="ARBA" id="ARBA00022801"/>
    </source>
</evidence>
<evidence type="ECO:0000256" key="1">
    <source>
        <dbReference type="ARBA" id="ARBA00001947"/>
    </source>
</evidence>
<dbReference type="Gene3D" id="2.70.70.10">
    <property type="entry name" value="Glucose Permease (Domain IIA)"/>
    <property type="match status" value="1"/>
</dbReference>
<comment type="cofactor">
    <cofactor evidence="1">
        <name>Zn(2+)</name>
        <dbReference type="ChEBI" id="CHEBI:29105"/>
    </cofactor>
</comment>
<dbReference type="InterPro" id="IPR016047">
    <property type="entry name" value="M23ase_b-sheet_dom"/>
</dbReference>
<dbReference type="InterPro" id="IPR050570">
    <property type="entry name" value="Cell_wall_metabolism_enzyme"/>
</dbReference>
<accession>A0A9W5EWI0</accession>
<keyword evidence="3" id="KW-0479">Metal-binding</keyword>
<evidence type="ECO:0000256" key="5">
    <source>
        <dbReference type="ARBA" id="ARBA00022833"/>
    </source>
</evidence>
<dbReference type="GO" id="GO:0046872">
    <property type="term" value="F:metal ion binding"/>
    <property type="evidence" value="ECO:0007669"/>
    <property type="project" value="UniProtKB-KW"/>
</dbReference>
<keyword evidence="4" id="KW-0378">Hydrolase</keyword>
<keyword evidence="5" id="KW-0862">Zinc</keyword>
<dbReference type="PANTHER" id="PTHR21666:SF288">
    <property type="entry name" value="CELL DIVISION PROTEIN YTFB"/>
    <property type="match status" value="1"/>
</dbReference>
<protein>
    <submittedName>
        <fullName evidence="9">Membrane-bound metallopeptidase</fullName>
    </submittedName>
</protein>
<dbReference type="AlphaFoldDB" id="A0A9W5EWI0"/>
<name>A0A9W5EWI0_9HYPH</name>
<dbReference type="Pfam" id="PF01551">
    <property type="entry name" value="Peptidase_M23"/>
    <property type="match status" value="1"/>
</dbReference>
<dbReference type="PANTHER" id="PTHR21666">
    <property type="entry name" value="PEPTIDASE-RELATED"/>
    <property type="match status" value="1"/>
</dbReference>
<evidence type="ECO:0000256" key="7">
    <source>
        <dbReference type="SAM" id="Coils"/>
    </source>
</evidence>
<dbReference type="GO" id="GO:0004222">
    <property type="term" value="F:metalloendopeptidase activity"/>
    <property type="evidence" value="ECO:0007669"/>
    <property type="project" value="TreeGrafter"/>
</dbReference>
<evidence type="ECO:0000256" key="2">
    <source>
        <dbReference type="ARBA" id="ARBA00022670"/>
    </source>
</evidence>
<gene>
    <name evidence="9" type="ORF">AGR2A_Cc10234</name>
</gene>
<evidence type="ECO:0000256" key="6">
    <source>
        <dbReference type="ARBA" id="ARBA00023049"/>
    </source>
</evidence>
<evidence type="ECO:0000313" key="10">
    <source>
        <dbReference type="Proteomes" id="UP000191933"/>
    </source>
</evidence>
<keyword evidence="2" id="KW-0645">Protease</keyword>